<keyword evidence="1" id="KW-0812">Transmembrane</keyword>
<reference evidence="3" key="1">
    <citation type="submission" date="2017-10" db="EMBL/GenBank/DDBJ databases">
        <title>Rapid genome shrinkage in a self-fertile nematode reveals novel sperm competition proteins.</title>
        <authorList>
            <person name="Yin D."/>
            <person name="Schwarz E.M."/>
            <person name="Thomas C.G."/>
            <person name="Felde R.L."/>
            <person name="Korf I.F."/>
            <person name="Cutter A.D."/>
            <person name="Schartner C.M."/>
            <person name="Ralston E.J."/>
            <person name="Meyer B.J."/>
            <person name="Haag E.S."/>
        </authorList>
    </citation>
    <scope>NUCLEOTIDE SEQUENCE [LARGE SCALE GENOMIC DNA]</scope>
    <source>
        <strain evidence="3">JU1422</strain>
    </source>
</reference>
<dbReference type="EMBL" id="PDUG01000004">
    <property type="protein sequence ID" value="PIC31790.1"/>
    <property type="molecule type" value="Genomic_DNA"/>
</dbReference>
<feature type="transmembrane region" description="Helical" evidence="1">
    <location>
        <begin position="270"/>
        <end position="292"/>
    </location>
</feature>
<protein>
    <recommendedName>
        <fullName evidence="4">G-protein coupled receptors family 1 profile domain-containing protein</fullName>
    </recommendedName>
</protein>
<dbReference type="Pfam" id="PF10321">
    <property type="entry name" value="7TM_GPCR_Srt"/>
    <property type="match status" value="1"/>
</dbReference>
<dbReference type="SUPFAM" id="SSF81321">
    <property type="entry name" value="Family A G protein-coupled receptor-like"/>
    <property type="match status" value="1"/>
</dbReference>
<feature type="transmembrane region" description="Helical" evidence="1">
    <location>
        <begin position="208"/>
        <end position="228"/>
    </location>
</feature>
<proteinExistence type="predicted"/>
<feature type="transmembrane region" description="Helical" evidence="1">
    <location>
        <begin position="151"/>
        <end position="180"/>
    </location>
</feature>
<keyword evidence="3" id="KW-1185">Reference proteome</keyword>
<organism evidence="2 3">
    <name type="scientific">Caenorhabditis nigoni</name>
    <dbReference type="NCBI Taxonomy" id="1611254"/>
    <lineage>
        <taxon>Eukaryota</taxon>
        <taxon>Metazoa</taxon>
        <taxon>Ecdysozoa</taxon>
        <taxon>Nematoda</taxon>
        <taxon>Chromadorea</taxon>
        <taxon>Rhabditida</taxon>
        <taxon>Rhabditina</taxon>
        <taxon>Rhabditomorpha</taxon>
        <taxon>Rhabditoidea</taxon>
        <taxon>Rhabditidae</taxon>
        <taxon>Peloderinae</taxon>
        <taxon>Caenorhabditis</taxon>
    </lineage>
</organism>
<sequence length="333" mass="38133">MNRLIHYGRVDAIPFYNCSWKPESEWWQNGVQRPWLGYPITVFGIFIELLYIPIIWIIFKTKLIRHTCYKIIVLLAATDMCAITCSCIITGILLIQGAVFCVYPTFIYICGGIALCTWCGACVITLSLFLNRIVSIGFRDYADVIEKPMAYISMVLSLLYMFYISFFTTPVCFDSLIMAWPLDPLSEKEPSEEASNYYRNDSQAWNNWIFVACMVFMFTIYCGLVNKLARGQNSKASRAIFIQCCIICFFNSCTAIFYNVLAFITPSPAILVFGQLCWSINHGCPALIYVTLNDTIRREFKKLIFRISTNKVEEGTSSAAGKRNSIFEYFVKL</sequence>
<evidence type="ECO:0008006" key="4">
    <source>
        <dbReference type="Google" id="ProtNLM"/>
    </source>
</evidence>
<dbReference type="AlphaFoldDB" id="A0A2G5TWW7"/>
<dbReference type="OrthoDB" id="5793452at2759"/>
<dbReference type="Proteomes" id="UP000230233">
    <property type="component" value="Chromosome IV"/>
</dbReference>
<accession>A0A2G5TWW7</accession>
<name>A0A2G5TWW7_9PELO</name>
<keyword evidence="1" id="KW-0472">Membrane</keyword>
<feature type="transmembrane region" description="Helical" evidence="1">
    <location>
        <begin position="240"/>
        <end position="264"/>
    </location>
</feature>
<dbReference type="Gene3D" id="1.20.1070.10">
    <property type="entry name" value="Rhodopsin 7-helix transmembrane proteins"/>
    <property type="match status" value="1"/>
</dbReference>
<feature type="transmembrane region" description="Helical" evidence="1">
    <location>
        <begin position="35"/>
        <end position="59"/>
    </location>
</feature>
<keyword evidence="1" id="KW-1133">Transmembrane helix</keyword>
<feature type="transmembrane region" description="Helical" evidence="1">
    <location>
        <begin position="71"/>
        <end position="94"/>
    </location>
</feature>
<dbReference type="InterPro" id="IPR019425">
    <property type="entry name" value="7TM_GPCR_serpentine_rcpt_Srt"/>
</dbReference>
<feature type="transmembrane region" description="Helical" evidence="1">
    <location>
        <begin position="106"/>
        <end position="130"/>
    </location>
</feature>
<evidence type="ECO:0000256" key="1">
    <source>
        <dbReference type="SAM" id="Phobius"/>
    </source>
</evidence>
<gene>
    <name evidence="2" type="primary">Cnig_chr_IV.g12363</name>
    <name evidence="2" type="ORF">B9Z55_012363</name>
</gene>
<comment type="caution">
    <text evidence="2">The sequence shown here is derived from an EMBL/GenBank/DDBJ whole genome shotgun (WGS) entry which is preliminary data.</text>
</comment>
<dbReference type="PANTHER" id="PTHR23021:SF48">
    <property type="entry name" value="SERPENTINE RECEPTOR, CLASS T"/>
    <property type="match status" value="1"/>
</dbReference>
<dbReference type="PANTHER" id="PTHR23021">
    <property type="entry name" value="SERPENTINE RECEPTOR, CLASS T"/>
    <property type="match status" value="1"/>
</dbReference>
<evidence type="ECO:0000313" key="2">
    <source>
        <dbReference type="EMBL" id="PIC31790.1"/>
    </source>
</evidence>
<dbReference type="STRING" id="1611254.A0A2G5TWW7"/>
<evidence type="ECO:0000313" key="3">
    <source>
        <dbReference type="Proteomes" id="UP000230233"/>
    </source>
</evidence>